<dbReference type="NCBIfam" id="TIGR00045">
    <property type="entry name" value="glycerate kinase"/>
    <property type="match status" value="1"/>
</dbReference>
<dbReference type="SUPFAM" id="SSF110738">
    <property type="entry name" value="Glycerate kinase I"/>
    <property type="match status" value="1"/>
</dbReference>
<dbReference type="AlphaFoldDB" id="A0AAX1K4J1"/>
<evidence type="ECO:0000256" key="4">
    <source>
        <dbReference type="PIRNR" id="PIRNR006078"/>
    </source>
</evidence>
<dbReference type="PIRSF" id="PIRSF006078">
    <property type="entry name" value="GlxK"/>
    <property type="match status" value="1"/>
</dbReference>
<dbReference type="EMBL" id="CP066294">
    <property type="protein sequence ID" value="QQL47648.1"/>
    <property type="molecule type" value="Genomic_DNA"/>
</dbReference>
<dbReference type="InterPro" id="IPR018193">
    <property type="entry name" value="Glyc_kinase_flavodox-like_fold"/>
</dbReference>
<dbReference type="Proteomes" id="UP000595884">
    <property type="component" value="Chromosome"/>
</dbReference>
<dbReference type="GO" id="GO:0031388">
    <property type="term" value="P:organic acid phosphorylation"/>
    <property type="evidence" value="ECO:0007669"/>
    <property type="project" value="UniProtKB-UniRule"/>
</dbReference>
<evidence type="ECO:0000313" key="5">
    <source>
        <dbReference type="EMBL" id="QQL47648.1"/>
    </source>
</evidence>
<dbReference type="Gene3D" id="3.90.1510.10">
    <property type="entry name" value="Glycerate kinase, domain 2"/>
    <property type="match status" value="1"/>
</dbReference>
<comment type="similarity">
    <text evidence="1 4">Belongs to the glycerate kinase type-1 family.</text>
</comment>
<dbReference type="GO" id="GO:0008887">
    <property type="term" value="F:glycerate kinase activity"/>
    <property type="evidence" value="ECO:0007669"/>
    <property type="project" value="UniProtKB-UniRule"/>
</dbReference>
<evidence type="ECO:0000256" key="1">
    <source>
        <dbReference type="ARBA" id="ARBA00006284"/>
    </source>
</evidence>
<dbReference type="PANTHER" id="PTHR21599">
    <property type="entry name" value="GLYCERATE KINASE"/>
    <property type="match status" value="1"/>
</dbReference>
<gene>
    <name evidence="5" type="ORF">IGS65_002070</name>
</gene>
<protein>
    <submittedName>
        <fullName evidence="5">Glycerate kinase</fullName>
    </submittedName>
</protein>
<dbReference type="Pfam" id="PF02595">
    <property type="entry name" value="Gly_kinase"/>
    <property type="match status" value="1"/>
</dbReference>
<keyword evidence="3 4" id="KW-0418">Kinase</keyword>
<keyword evidence="2 4" id="KW-0808">Transferase</keyword>
<reference evidence="6" key="1">
    <citation type="submission" date="2020-12" db="EMBL/GenBank/DDBJ databases">
        <authorList>
            <person name="Wen Z.T."/>
        </authorList>
    </citation>
    <scope>NUCLEOTIDE SEQUENCE [LARGE SCALE GENOMIC DNA]</scope>
    <source>
        <strain evidence="6">27-3</strain>
    </source>
</reference>
<dbReference type="PANTHER" id="PTHR21599:SF0">
    <property type="entry name" value="GLYCERATE KINASE"/>
    <property type="match status" value="1"/>
</dbReference>
<accession>A0AAX1K4J1</accession>
<sequence length="384" mass="40240">MHILIAPDSFKESLSALEVAQALQKGFSKSLPQATFDLLPVGDGGEGTLEALALGLHLTKASQMVSGPFGDPIEVQYAYKDDLAVFEIAAITGLEHIPKDKRNPLIISNRGIGELLVFLAQKGIRRVMVGVGGSSSNDGGLSLAAGLGYAFFDDRGEKVEAIGANLGKIVSFSDQAVPACLRDLDVTIITDVTNCLCGSQGATYTFAGQKGLAETEFAAVDQAMRRFFELVNPAILELQGAGAGGGLAAGLVTFAAGKIVSGIDAVLDILDFEQHVQKADLVIVGEGRMDKQSLSGKAPVGVARRTPSKTPVIAICGSLKDDLPDFPVAHIAAAFPIISRVDSLENTLAQASQNLERTAQNIGNLLSLDKLRFIKKQAIPVSSA</sequence>
<evidence type="ECO:0000313" key="6">
    <source>
        <dbReference type="Proteomes" id="UP000595884"/>
    </source>
</evidence>
<name>A0AAX1K4J1_STRMG</name>
<dbReference type="InterPro" id="IPR018197">
    <property type="entry name" value="Glycerate_kinase_RE-like"/>
</dbReference>
<evidence type="ECO:0000256" key="3">
    <source>
        <dbReference type="ARBA" id="ARBA00022777"/>
    </source>
</evidence>
<dbReference type="RefSeq" id="WP_192072269.1">
    <property type="nucleotide sequence ID" value="NZ_CP066294.2"/>
</dbReference>
<evidence type="ECO:0000256" key="2">
    <source>
        <dbReference type="ARBA" id="ARBA00022679"/>
    </source>
</evidence>
<dbReference type="InterPro" id="IPR036129">
    <property type="entry name" value="Glycerate_kinase_sf"/>
</dbReference>
<organism evidence="5 6">
    <name type="scientific">Streptococcus mutans</name>
    <dbReference type="NCBI Taxonomy" id="1309"/>
    <lineage>
        <taxon>Bacteria</taxon>
        <taxon>Bacillati</taxon>
        <taxon>Bacillota</taxon>
        <taxon>Bacilli</taxon>
        <taxon>Lactobacillales</taxon>
        <taxon>Streptococcaceae</taxon>
        <taxon>Streptococcus</taxon>
    </lineage>
</organism>
<proteinExistence type="inferred from homology"/>
<dbReference type="InterPro" id="IPR004381">
    <property type="entry name" value="Glycerate_kinase"/>
</dbReference>
<dbReference type="Gene3D" id="3.40.50.10350">
    <property type="entry name" value="Glycerate kinase, domain 1"/>
    <property type="match status" value="1"/>
</dbReference>